<keyword evidence="4" id="KW-0479">Metal-binding</keyword>
<protein>
    <submittedName>
        <fullName evidence="6">Salicylate carboxymethyltransferase</fullName>
    </submittedName>
</protein>
<keyword evidence="7" id="KW-1185">Reference proteome</keyword>
<dbReference type="AlphaFoldDB" id="A0AAD8M8G1"/>
<keyword evidence="3" id="KW-0808">Transferase</keyword>
<dbReference type="Pfam" id="PF03492">
    <property type="entry name" value="Methyltransf_7"/>
    <property type="match status" value="1"/>
</dbReference>
<dbReference type="GO" id="GO:0008168">
    <property type="term" value="F:methyltransferase activity"/>
    <property type="evidence" value="ECO:0007669"/>
    <property type="project" value="UniProtKB-KW"/>
</dbReference>
<dbReference type="Gene3D" id="3.40.50.150">
    <property type="entry name" value="Vaccinia Virus protein VP39"/>
    <property type="match status" value="1"/>
</dbReference>
<dbReference type="Proteomes" id="UP001237642">
    <property type="component" value="Unassembled WGS sequence"/>
</dbReference>
<evidence type="ECO:0000313" key="6">
    <source>
        <dbReference type="EMBL" id="KAK1363544.1"/>
    </source>
</evidence>
<evidence type="ECO:0000256" key="1">
    <source>
        <dbReference type="ARBA" id="ARBA00007967"/>
    </source>
</evidence>
<sequence>MEVINVLHMNGGIGDSSYANNSLVQEKVISMTRPILEEAVLDLYCNIASFPKKLCIADLGCSSGPNTLLAVSGIMKTVDKIREAGGFQSPEFQVYLNDLPGNDFNSIFRALPKFQDRLKEQMGSAFGPCYFTGVPGSFYQRLFLSKTLHFVHSSYSLQWLSQVPELEETNKGNIYMASTSPPSVLKAYHQQFQRDFTDFLDCRSKELVTGGRMVLTFLGRKSDDPSSKECCYIWELLSMALRDMVSQGLIEEKKLDEFNIPQYTPSPGEVKKVVENEGSFSIDRLEVSRVNWNVYENDGDYNVTQCMRAVAEPLLVNQFGHALMDKIFRRYREIIADKISKERTHFYNVIVSMTKTVM</sequence>
<dbReference type="InterPro" id="IPR029063">
    <property type="entry name" value="SAM-dependent_MTases_sf"/>
</dbReference>
<organism evidence="6 7">
    <name type="scientific">Heracleum sosnowskyi</name>
    <dbReference type="NCBI Taxonomy" id="360622"/>
    <lineage>
        <taxon>Eukaryota</taxon>
        <taxon>Viridiplantae</taxon>
        <taxon>Streptophyta</taxon>
        <taxon>Embryophyta</taxon>
        <taxon>Tracheophyta</taxon>
        <taxon>Spermatophyta</taxon>
        <taxon>Magnoliopsida</taxon>
        <taxon>eudicotyledons</taxon>
        <taxon>Gunneridae</taxon>
        <taxon>Pentapetalae</taxon>
        <taxon>asterids</taxon>
        <taxon>campanulids</taxon>
        <taxon>Apiales</taxon>
        <taxon>Apiaceae</taxon>
        <taxon>Apioideae</taxon>
        <taxon>apioid superclade</taxon>
        <taxon>Tordylieae</taxon>
        <taxon>Tordyliinae</taxon>
        <taxon>Heracleum</taxon>
    </lineage>
</organism>
<comment type="caution">
    <text evidence="6">The sequence shown here is derived from an EMBL/GenBank/DDBJ whole genome shotgun (WGS) entry which is preliminary data.</text>
</comment>
<evidence type="ECO:0000313" key="7">
    <source>
        <dbReference type="Proteomes" id="UP001237642"/>
    </source>
</evidence>
<dbReference type="GO" id="GO:0032259">
    <property type="term" value="P:methylation"/>
    <property type="evidence" value="ECO:0007669"/>
    <property type="project" value="UniProtKB-KW"/>
</dbReference>
<dbReference type="EMBL" id="JAUIZM010000009">
    <property type="protein sequence ID" value="KAK1363544.1"/>
    <property type="molecule type" value="Genomic_DNA"/>
</dbReference>
<dbReference type="GO" id="GO:0046872">
    <property type="term" value="F:metal ion binding"/>
    <property type="evidence" value="ECO:0007669"/>
    <property type="project" value="UniProtKB-KW"/>
</dbReference>
<proteinExistence type="inferred from homology"/>
<gene>
    <name evidence="6" type="ORF">POM88_039105</name>
</gene>
<evidence type="ECO:0000256" key="3">
    <source>
        <dbReference type="ARBA" id="ARBA00022679"/>
    </source>
</evidence>
<evidence type="ECO:0000256" key="2">
    <source>
        <dbReference type="ARBA" id="ARBA00022603"/>
    </source>
</evidence>
<evidence type="ECO:0000256" key="5">
    <source>
        <dbReference type="ARBA" id="ARBA00022842"/>
    </source>
</evidence>
<reference evidence="6" key="1">
    <citation type="submission" date="2023-02" db="EMBL/GenBank/DDBJ databases">
        <title>Genome of toxic invasive species Heracleum sosnowskyi carries increased number of genes despite the absence of recent whole-genome duplications.</title>
        <authorList>
            <person name="Schelkunov M."/>
            <person name="Shtratnikova V."/>
            <person name="Makarenko M."/>
            <person name="Klepikova A."/>
            <person name="Omelchenko D."/>
            <person name="Novikova G."/>
            <person name="Obukhova E."/>
            <person name="Bogdanov V."/>
            <person name="Penin A."/>
            <person name="Logacheva M."/>
        </authorList>
    </citation>
    <scope>NUCLEOTIDE SEQUENCE</scope>
    <source>
        <strain evidence="6">Hsosn_3</strain>
        <tissue evidence="6">Leaf</tissue>
    </source>
</reference>
<dbReference type="PANTHER" id="PTHR31009">
    <property type="entry name" value="S-ADENOSYL-L-METHIONINE:CARBOXYL METHYLTRANSFERASE FAMILY PROTEIN"/>
    <property type="match status" value="1"/>
</dbReference>
<keyword evidence="2" id="KW-0489">Methyltransferase</keyword>
<keyword evidence="5" id="KW-0460">Magnesium</keyword>
<dbReference type="Gene3D" id="1.10.1200.270">
    <property type="entry name" value="Methyltransferase, alpha-helical capping domain"/>
    <property type="match status" value="1"/>
</dbReference>
<dbReference type="InterPro" id="IPR042086">
    <property type="entry name" value="MeTrfase_capping"/>
</dbReference>
<name>A0AAD8M8G1_9APIA</name>
<dbReference type="SUPFAM" id="SSF53335">
    <property type="entry name" value="S-adenosyl-L-methionine-dependent methyltransferases"/>
    <property type="match status" value="1"/>
</dbReference>
<reference evidence="6" key="2">
    <citation type="submission" date="2023-05" db="EMBL/GenBank/DDBJ databases">
        <authorList>
            <person name="Schelkunov M.I."/>
        </authorList>
    </citation>
    <scope>NUCLEOTIDE SEQUENCE</scope>
    <source>
        <strain evidence="6">Hsosn_3</strain>
        <tissue evidence="6">Leaf</tissue>
    </source>
</reference>
<comment type="similarity">
    <text evidence="1">Belongs to the methyltransferase superfamily. Type-7 methyltransferase family.</text>
</comment>
<evidence type="ECO:0000256" key="4">
    <source>
        <dbReference type="ARBA" id="ARBA00022723"/>
    </source>
</evidence>
<accession>A0AAD8M8G1</accession>
<dbReference type="InterPro" id="IPR005299">
    <property type="entry name" value="MeTrfase_7"/>
</dbReference>